<proteinExistence type="inferred from homology"/>
<evidence type="ECO:0000256" key="4">
    <source>
        <dbReference type="ARBA" id="ARBA00022989"/>
    </source>
</evidence>
<dbReference type="OrthoDB" id="203099at2759"/>
<evidence type="ECO:0000313" key="8">
    <source>
        <dbReference type="Proteomes" id="UP000182334"/>
    </source>
</evidence>
<dbReference type="Pfam" id="PF04791">
    <property type="entry name" value="LMBR1"/>
    <property type="match status" value="1"/>
</dbReference>
<keyword evidence="5 6" id="KW-0472">Membrane</keyword>
<dbReference type="InterPro" id="IPR051584">
    <property type="entry name" value="GPCR-associated_LMBR1"/>
</dbReference>
<protein>
    <submittedName>
        <fullName evidence="7">CIC11C00000000423</fullName>
    </submittedName>
</protein>
<feature type="transmembrane region" description="Helical" evidence="6">
    <location>
        <begin position="325"/>
        <end position="344"/>
    </location>
</feature>
<dbReference type="PANTHER" id="PTHR21355">
    <property type="entry name" value="G-PROTEIN COUPLED RECEPTOR-ASSOCIATED PROTEIN LMBRD2"/>
    <property type="match status" value="1"/>
</dbReference>
<organism evidence="7 8">
    <name type="scientific">Sungouiella intermedia</name>
    <dbReference type="NCBI Taxonomy" id="45354"/>
    <lineage>
        <taxon>Eukaryota</taxon>
        <taxon>Fungi</taxon>
        <taxon>Dikarya</taxon>
        <taxon>Ascomycota</taxon>
        <taxon>Saccharomycotina</taxon>
        <taxon>Pichiomycetes</taxon>
        <taxon>Metschnikowiaceae</taxon>
        <taxon>Sungouiella</taxon>
    </lineage>
</organism>
<dbReference type="AlphaFoldDB" id="A0A1L0CT90"/>
<sequence>MKLKTSLRQNLKFQAMVLLLSIAGGVYLILEKGLSLSSMKSMIISMSHIYALVLALWLMAHGLITIPRNRWNEGNILQNLNHYYLKVPKLVDTLEDTRISFKEDILQVLILKNNFTSSAVEENFAYRDWILNLANQVPSELEESVGRQYVHSDARSITREQLNEAFMNTLTYSFQGHMYKLRAYNSEYDTLLANVSRLQTLLEAKATEDPEERLRIMSSFGGLISPSANFYLQCYAKPVLARLLSIFLFVISFVIIQSEFFHSTKFSIVNIIVFKTGIHNHNLFQAIFSGILFLYMLFCSLNSLTRLKIFNMYHLVPGHSDPVSTCFYVSYIARLTIPLSYNFLTFFTDRSSIFEDWYGKSIHLTGLFDLMNSWVPRLLLIPVVLTTFNVYERLKKRIGLHSDMYGAWADFDDEEQLLNDENNMDSRNNRRELVIAEAKRTIAMELNRRNQTSRIHLRSFALQNAADSTYERNMQDFNLSLFGGINNRIDTYHDDNSTALVINADVQGLWSRLGGAVNNFKDAVQSRIARNSSYRDDPLDSYEYDEDAQENLVL</sequence>
<reference evidence="7 8" key="1">
    <citation type="submission" date="2016-10" db="EMBL/GenBank/DDBJ databases">
        <authorList>
            <person name="de Groot N.N."/>
        </authorList>
    </citation>
    <scope>NUCLEOTIDE SEQUENCE [LARGE SCALE GENOMIC DNA]</scope>
    <source>
        <strain evidence="7 8">CBS 141442</strain>
    </source>
</reference>
<keyword evidence="4 6" id="KW-1133">Transmembrane helix</keyword>
<dbReference type="InterPro" id="IPR006876">
    <property type="entry name" value="LMBR1-like_membr_prot"/>
</dbReference>
<evidence type="ECO:0000256" key="1">
    <source>
        <dbReference type="ARBA" id="ARBA00004141"/>
    </source>
</evidence>
<accession>A0A1L0CT90</accession>
<name>A0A1L0CT90_9ASCO</name>
<keyword evidence="3 6" id="KW-0812">Transmembrane</keyword>
<gene>
    <name evidence="7" type="ORF">SAMEA4029010_CIC11G00000000423</name>
</gene>
<feature type="transmembrane region" description="Helical" evidence="6">
    <location>
        <begin position="42"/>
        <end position="60"/>
    </location>
</feature>
<evidence type="ECO:0000256" key="3">
    <source>
        <dbReference type="ARBA" id="ARBA00022692"/>
    </source>
</evidence>
<feature type="transmembrane region" description="Helical" evidence="6">
    <location>
        <begin position="12"/>
        <end position="30"/>
    </location>
</feature>
<evidence type="ECO:0000313" key="7">
    <source>
        <dbReference type="EMBL" id="SGZ46668.1"/>
    </source>
</evidence>
<evidence type="ECO:0000256" key="5">
    <source>
        <dbReference type="ARBA" id="ARBA00023136"/>
    </source>
</evidence>
<feature type="transmembrane region" description="Helical" evidence="6">
    <location>
        <begin position="374"/>
        <end position="391"/>
    </location>
</feature>
<dbReference type="GO" id="GO:0016020">
    <property type="term" value="C:membrane"/>
    <property type="evidence" value="ECO:0007669"/>
    <property type="project" value="UniProtKB-SubCell"/>
</dbReference>
<dbReference type="PANTHER" id="PTHR21355:SF0">
    <property type="entry name" value="G-PROTEIN COUPLED RECEPTOR-ASSOCIATED PROTEIN LMBRD2"/>
    <property type="match status" value="1"/>
</dbReference>
<dbReference type="Proteomes" id="UP000182334">
    <property type="component" value="Chromosome I"/>
</dbReference>
<comment type="subcellular location">
    <subcellularLocation>
        <location evidence="1">Membrane</location>
        <topology evidence="1">Multi-pass membrane protein</topology>
    </subcellularLocation>
</comment>
<comment type="similarity">
    <text evidence="2">Belongs to the LIMR family.</text>
</comment>
<evidence type="ECO:0000256" key="6">
    <source>
        <dbReference type="SAM" id="Phobius"/>
    </source>
</evidence>
<evidence type="ECO:0000256" key="2">
    <source>
        <dbReference type="ARBA" id="ARBA00010487"/>
    </source>
</evidence>
<feature type="transmembrane region" description="Helical" evidence="6">
    <location>
        <begin position="239"/>
        <end position="256"/>
    </location>
</feature>
<dbReference type="EMBL" id="LT635756">
    <property type="protein sequence ID" value="SGZ46668.1"/>
    <property type="molecule type" value="Genomic_DNA"/>
</dbReference>
<keyword evidence="8" id="KW-1185">Reference proteome</keyword>
<dbReference type="STRING" id="45354.A0A1L0CT90"/>
<feature type="transmembrane region" description="Helical" evidence="6">
    <location>
        <begin position="283"/>
        <end position="304"/>
    </location>
</feature>